<dbReference type="PANTHER" id="PTHR43465:SF2">
    <property type="entry name" value="DUF1680 DOMAIN PROTEIN (AFU_ORTHOLOGUE AFUA_1G08910)"/>
    <property type="match status" value="1"/>
</dbReference>
<dbReference type="GO" id="GO:0005975">
    <property type="term" value="P:carbohydrate metabolic process"/>
    <property type="evidence" value="ECO:0007669"/>
    <property type="project" value="InterPro"/>
</dbReference>
<accession>A0A7H0H8X7</accession>
<organism evidence="3 4">
    <name type="scientific">Tessaracoccus defluvii</name>
    <dbReference type="NCBI Taxonomy" id="1285901"/>
    <lineage>
        <taxon>Bacteria</taxon>
        <taxon>Bacillati</taxon>
        <taxon>Actinomycetota</taxon>
        <taxon>Actinomycetes</taxon>
        <taxon>Propionibacteriales</taxon>
        <taxon>Propionibacteriaceae</taxon>
        <taxon>Tessaracoccus</taxon>
    </lineage>
</organism>
<keyword evidence="4" id="KW-1185">Reference proteome</keyword>
<evidence type="ECO:0000259" key="2">
    <source>
        <dbReference type="Pfam" id="PF20737"/>
    </source>
</evidence>
<dbReference type="PANTHER" id="PTHR43465">
    <property type="entry name" value="DUF1680 DOMAIN PROTEIN (AFU_ORTHOLOGUE AFUA_1G08910)"/>
    <property type="match status" value="1"/>
</dbReference>
<evidence type="ECO:0000259" key="1">
    <source>
        <dbReference type="Pfam" id="PF07944"/>
    </source>
</evidence>
<gene>
    <name evidence="3" type="ORF">H9L22_06650</name>
</gene>
<dbReference type="SUPFAM" id="SSF48208">
    <property type="entry name" value="Six-hairpin glycosidases"/>
    <property type="match status" value="1"/>
</dbReference>
<dbReference type="InterPro" id="IPR012878">
    <property type="entry name" value="Beta-AFase-like_GH127_cat"/>
</dbReference>
<dbReference type="Pfam" id="PF07944">
    <property type="entry name" value="Beta-AFase-like_GH127_cat"/>
    <property type="match status" value="1"/>
</dbReference>
<dbReference type="InterPro" id="IPR049049">
    <property type="entry name" value="Beta-AFase-like_GH127_C"/>
</dbReference>
<keyword evidence="3" id="KW-0378">Hydrolase</keyword>
<dbReference type="InterPro" id="IPR008928">
    <property type="entry name" value="6-hairpin_glycosidase_sf"/>
</dbReference>
<evidence type="ECO:0000313" key="3">
    <source>
        <dbReference type="EMBL" id="QNP56993.1"/>
    </source>
</evidence>
<dbReference type="RefSeq" id="WP_187722092.1">
    <property type="nucleotide sequence ID" value="NZ_BAABBL010000003.1"/>
</dbReference>
<sequence>MTAPVTVHGRRPVGIDRATLQEGSYLGDLQRINVEATLPHIIAKLDESKVLENLRREPGTGEHVGFQFSDSDLYKTLEAIGWEIVRTGTDRFDGFLTDSYALLRQAQQADGYINSWGLSTSSPGLWVDLMWGHELYCAGHLFQAAVALNRAGRPELLEISRPFADLIVEKFRDQGTGGHPEIETALVELYRETGERSYLDAAAAFIRHRGAPTIHHGQFGPEYFQDHESPRTARIAIGHAVRQLYLDAGCVDLAVETGDEELLDAVVARWESAHHRRMYVTGGMGSRFQDESFGDDHELSSERSYAETCAAIADFQLSWRLLLQTGQARYAAAMERTLYNLLPAAVSADGTQFTYANPHQVRSVSRIQEHTAGRLPWFSCACCPPNMARLRASLAAYAAFVDDAGLALALPAAGRFEGADGAVTVAGDIEDGALTITPEGTLSGLRIRVPEWSTTVLIDGAAAESVDGWLTLPVDRATQVSFDVTPRLLVADPRVDAVRGCVAVQAGPTVMCAEAGDNESVDALAIDPAAPLVGGPRGVTATGAVLETDDDQLYRPYAERLLGRREVPLTLIPYRDWGRDGRVAMRVWLPVQGC</sequence>
<dbReference type="Proteomes" id="UP000516117">
    <property type="component" value="Chromosome"/>
</dbReference>
<reference evidence="3 4" key="1">
    <citation type="submission" date="2020-08" db="EMBL/GenBank/DDBJ databases">
        <title>Genome sequence of Tessaracoccus defluvii JCM 17540T.</title>
        <authorList>
            <person name="Hyun D.-W."/>
            <person name="Bae J.-W."/>
        </authorList>
    </citation>
    <scope>NUCLEOTIDE SEQUENCE [LARGE SCALE GENOMIC DNA]</scope>
    <source>
        <strain evidence="3 4">JCM 17540</strain>
    </source>
</reference>
<dbReference type="EMBL" id="CP060789">
    <property type="protein sequence ID" value="QNP56993.1"/>
    <property type="molecule type" value="Genomic_DNA"/>
</dbReference>
<dbReference type="InterPro" id="IPR049174">
    <property type="entry name" value="Beta-AFase-like"/>
</dbReference>
<protein>
    <submittedName>
        <fullName evidence="3">Glycoside hydrolase family 127 protein</fullName>
    </submittedName>
</protein>
<dbReference type="AlphaFoldDB" id="A0A7H0H8X7"/>
<evidence type="ECO:0000313" key="4">
    <source>
        <dbReference type="Proteomes" id="UP000516117"/>
    </source>
</evidence>
<feature type="domain" description="Non-reducing end beta-L-arabinofuranosidase-like GH127 catalytic" evidence="1">
    <location>
        <begin position="27"/>
        <end position="394"/>
    </location>
</feature>
<proteinExistence type="predicted"/>
<name>A0A7H0H8X7_9ACTN</name>
<dbReference type="GO" id="GO:0016787">
    <property type="term" value="F:hydrolase activity"/>
    <property type="evidence" value="ECO:0007669"/>
    <property type="project" value="UniProtKB-KW"/>
</dbReference>
<feature type="domain" description="Non-reducing end beta-L-arabinofuranosidase-like GH127 C-terminal" evidence="2">
    <location>
        <begin position="486"/>
        <end position="590"/>
    </location>
</feature>
<dbReference type="KEGG" id="tdf:H9L22_06650"/>
<dbReference type="Pfam" id="PF20737">
    <property type="entry name" value="Glyco_hydro127C"/>
    <property type="match status" value="1"/>
</dbReference>